<dbReference type="AlphaFoldDB" id="A0A7J7D2V3"/>
<dbReference type="FunFam" id="3.40.50.150:FF:000305">
    <property type="entry name" value="S-adenosyl-L-methionine-dependent methyltransferase superfamily protein"/>
    <property type="match status" value="1"/>
</dbReference>
<dbReference type="PANTHER" id="PTHR14741:SF32">
    <property type="entry name" value="TRIMETHYLGUANOSINE SYNTHASE"/>
    <property type="match status" value="1"/>
</dbReference>
<dbReference type="EMBL" id="JAAARO010000011">
    <property type="protein sequence ID" value="KAF5740675.1"/>
    <property type="molecule type" value="Genomic_DNA"/>
</dbReference>
<comment type="catalytic activity">
    <reaction evidence="5">
        <text>a 5'-end (N(2),N(7)-dimethyl 5'-triphosphoguanosine)-ribonucleoside in snRNA + S-adenosyl-L-methionine = a 5'-end (N(2),N(2),N(7)-trimethyl 5'-triphosphoguanosine)-ribonucleoside in snRNA + S-adenosyl-L-homocysteine + H(+)</text>
        <dbReference type="Rhea" id="RHEA:78479"/>
        <dbReference type="Rhea" id="RHEA-COMP:19087"/>
        <dbReference type="Rhea" id="RHEA-COMP:19089"/>
        <dbReference type="ChEBI" id="CHEBI:15378"/>
        <dbReference type="ChEBI" id="CHEBI:57856"/>
        <dbReference type="ChEBI" id="CHEBI:59789"/>
        <dbReference type="ChEBI" id="CHEBI:167623"/>
        <dbReference type="ChEBI" id="CHEBI:172880"/>
    </reaction>
    <physiologicalReaction direction="left-to-right" evidence="5">
        <dbReference type="Rhea" id="RHEA:78480"/>
    </physiologicalReaction>
</comment>
<name>A0A7J7D2V3_TRIWF</name>
<gene>
    <name evidence="9" type="ORF">HS088_TW11G00752</name>
</gene>
<reference evidence="9 10" key="1">
    <citation type="journal article" date="2020" name="Nat. Commun.">
        <title>Genome of Tripterygium wilfordii and identification of cytochrome P450 involved in triptolide biosynthesis.</title>
        <authorList>
            <person name="Tu L."/>
            <person name="Su P."/>
            <person name="Zhang Z."/>
            <person name="Gao L."/>
            <person name="Wang J."/>
            <person name="Hu T."/>
            <person name="Zhou J."/>
            <person name="Zhang Y."/>
            <person name="Zhao Y."/>
            <person name="Liu Y."/>
            <person name="Song Y."/>
            <person name="Tong Y."/>
            <person name="Lu Y."/>
            <person name="Yang J."/>
            <person name="Xu C."/>
            <person name="Jia M."/>
            <person name="Peters R.J."/>
            <person name="Huang L."/>
            <person name="Gao W."/>
        </authorList>
    </citation>
    <scope>NUCLEOTIDE SEQUENCE [LARGE SCALE GENOMIC DNA]</scope>
    <source>
        <strain evidence="10">cv. XIE 37</strain>
        <tissue evidence="9">Leaf</tissue>
    </source>
</reference>
<dbReference type="InterPro" id="IPR019012">
    <property type="entry name" value="RNA_cap_Gua-N2-MeTrfase"/>
</dbReference>
<proteinExistence type="inferred from homology"/>
<dbReference type="CDD" id="cd02440">
    <property type="entry name" value="AdoMet_MTases"/>
    <property type="match status" value="1"/>
</dbReference>
<dbReference type="PROSITE" id="PS50020">
    <property type="entry name" value="WW_DOMAIN_2"/>
    <property type="match status" value="1"/>
</dbReference>
<comment type="similarity">
    <text evidence="2">Belongs to the methyltransferase superfamily. Trimethylguanosine synthase family.</text>
</comment>
<dbReference type="Pfam" id="PF09445">
    <property type="entry name" value="Methyltransf_15"/>
    <property type="match status" value="1"/>
</dbReference>
<dbReference type="Gene3D" id="2.20.70.10">
    <property type="match status" value="1"/>
</dbReference>
<dbReference type="PANTHER" id="PTHR14741">
    <property type="entry name" value="S-ADENOSYLMETHIONINE-DEPENDENT METHYLTRANSFERASE RELATED"/>
    <property type="match status" value="1"/>
</dbReference>
<comment type="catalytic activity">
    <reaction evidence="3">
        <text>a 5'-end (N(2),N(7)-dimethyl 5'-triphosphoguanosine)-ribonucleoside in snoRNA + S-adenosyl-L-methionine = a 5'-end (N(2),N(2),N(7)-trimethyl 5'-triphosphoguanosine)-ribonucleoside in snoRNA + S-adenosyl-L-homocysteine + H(+)</text>
        <dbReference type="Rhea" id="RHEA:78507"/>
        <dbReference type="Rhea" id="RHEA-COMP:19088"/>
        <dbReference type="Rhea" id="RHEA-COMP:19090"/>
        <dbReference type="ChEBI" id="CHEBI:15378"/>
        <dbReference type="ChEBI" id="CHEBI:57856"/>
        <dbReference type="ChEBI" id="CHEBI:59789"/>
        <dbReference type="ChEBI" id="CHEBI:167623"/>
        <dbReference type="ChEBI" id="CHEBI:172880"/>
    </reaction>
    <physiologicalReaction direction="left-to-right" evidence="3">
        <dbReference type="Rhea" id="RHEA:78508"/>
    </physiologicalReaction>
</comment>
<dbReference type="GO" id="GO:0071164">
    <property type="term" value="F:RNA cap trimethylguanosine synthase activity"/>
    <property type="evidence" value="ECO:0007669"/>
    <property type="project" value="TreeGrafter"/>
</dbReference>
<comment type="caution">
    <text evidence="9">The sequence shown here is derived from an EMBL/GenBank/DDBJ whole genome shotgun (WGS) entry which is preliminary data.</text>
</comment>
<protein>
    <recommendedName>
        <fullName evidence="1">Trimethylguanosine synthase</fullName>
    </recommendedName>
    <alternativeName>
        <fullName evidence="7">Cap-specific guanine-N(2) methyltransferase</fullName>
    </alternativeName>
</protein>
<dbReference type="Gene3D" id="3.40.50.150">
    <property type="entry name" value="Vaccinia Virus protein VP39"/>
    <property type="match status" value="1"/>
</dbReference>
<evidence type="ECO:0000256" key="5">
    <source>
        <dbReference type="ARBA" id="ARBA00048763"/>
    </source>
</evidence>
<dbReference type="InterPro" id="IPR029063">
    <property type="entry name" value="SAM-dependent_MTases_sf"/>
</dbReference>
<evidence type="ECO:0000313" key="9">
    <source>
        <dbReference type="EMBL" id="KAF5740675.1"/>
    </source>
</evidence>
<evidence type="ECO:0000256" key="2">
    <source>
        <dbReference type="ARBA" id="ARBA00025783"/>
    </source>
</evidence>
<evidence type="ECO:0000313" key="10">
    <source>
        <dbReference type="Proteomes" id="UP000593562"/>
    </source>
</evidence>
<dbReference type="PROSITE" id="PS01159">
    <property type="entry name" value="WW_DOMAIN_1"/>
    <property type="match status" value="1"/>
</dbReference>
<evidence type="ECO:0000256" key="4">
    <source>
        <dbReference type="ARBA" id="ARBA00048740"/>
    </source>
</evidence>
<dbReference type="InterPro" id="IPR001202">
    <property type="entry name" value="WW_dom"/>
</dbReference>
<comment type="catalytic activity">
    <reaction evidence="6">
        <text>a 5'-end (N(7)-methyl 5'-triphosphoguanosine)-ribonucleoside in snRNA + S-adenosyl-L-methionine = a 5'-end (N(2),N(7)-dimethyl 5'-triphosphoguanosine)-ribonucleoside in snRNA + S-adenosyl-L-homocysteine + H(+)</text>
        <dbReference type="Rhea" id="RHEA:78471"/>
        <dbReference type="Rhea" id="RHEA-COMP:19085"/>
        <dbReference type="Rhea" id="RHEA-COMP:19087"/>
        <dbReference type="ChEBI" id="CHEBI:15378"/>
        <dbReference type="ChEBI" id="CHEBI:57856"/>
        <dbReference type="ChEBI" id="CHEBI:59789"/>
        <dbReference type="ChEBI" id="CHEBI:156461"/>
        <dbReference type="ChEBI" id="CHEBI:172880"/>
    </reaction>
    <physiologicalReaction direction="left-to-right" evidence="6">
        <dbReference type="Rhea" id="RHEA:78472"/>
    </physiologicalReaction>
</comment>
<evidence type="ECO:0000256" key="1">
    <source>
        <dbReference type="ARBA" id="ARBA00018517"/>
    </source>
</evidence>
<sequence length="499" mass="55994">MDVRPQCLNSEGEDSVNSVLVTDVAAKEQTYDATCDVLSNNGECDSGRHSDVPFKGVAIATTSTNLVFCRSLMECECPEYSSVIHNDVEDEKFCNEDSNGQTGVSESAEYSLNSEVLEPFEVKRHESNDDLVDWQVYWDSFYSRNYFYNVKTNVSTWFPPPGMEHLASLHFSEKSSDVIAEHTEMDVDGSFSCHPQQSGEFLQNDSSLDDRPPEEQLTGIGFAADSLTVSLTEEVSESGHPQTKIVDPATDELDSQFEPAMTKQKKKARRMRLRRKSTKNDEELQFQGISKEYAASIGKYWCQRYLLFSRFDDGVKMDEEGWFSVTPELVAQHHAIRCGNGTIIDCFTGVGGNAIQFAIRSKHVIAIDIDRKKIDYAIHNAAIYGVDDRIDFVEADFFLLAPKLKADTCFLSPPWGGPDYAKVKTYDIQTMLKPHNGYSLFNTAKGVAGKIVMFLPRNVDVNQLAELSMSTTPPWSLEVEKNYLNGKLKAITAYFSEPQ</sequence>
<feature type="domain" description="WW" evidence="8">
    <location>
        <begin position="134"/>
        <end position="162"/>
    </location>
</feature>
<evidence type="ECO:0000256" key="6">
    <source>
        <dbReference type="ARBA" id="ARBA00049075"/>
    </source>
</evidence>
<evidence type="ECO:0000256" key="7">
    <source>
        <dbReference type="ARBA" id="ARBA00049790"/>
    </source>
</evidence>
<keyword evidence="10" id="KW-1185">Reference proteome</keyword>
<dbReference type="FunCoup" id="A0A7J7D2V3">
    <property type="interactions" value="1322"/>
</dbReference>
<organism evidence="9 10">
    <name type="scientific">Tripterygium wilfordii</name>
    <name type="common">Thunder God vine</name>
    <dbReference type="NCBI Taxonomy" id="458696"/>
    <lineage>
        <taxon>Eukaryota</taxon>
        <taxon>Viridiplantae</taxon>
        <taxon>Streptophyta</taxon>
        <taxon>Embryophyta</taxon>
        <taxon>Tracheophyta</taxon>
        <taxon>Spermatophyta</taxon>
        <taxon>Magnoliopsida</taxon>
        <taxon>eudicotyledons</taxon>
        <taxon>Gunneridae</taxon>
        <taxon>Pentapetalae</taxon>
        <taxon>rosids</taxon>
        <taxon>fabids</taxon>
        <taxon>Celastrales</taxon>
        <taxon>Celastraceae</taxon>
        <taxon>Tripterygium</taxon>
    </lineage>
</organism>
<evidence type="ECO:0000256" key="3">
    <source>
        <dbReference type="ARBA" id="ARBA00047418"/>
    </source>
</evidence>
<dbReference type="InParanoid" id="A0A7J7D2V3"/>
<comment type="catalytic activity">
    <reaction evidence="4">
        <text>a 5'-end (N(7)-methyl 5'-triphosphoguanosine)-ribonucleoside in snoRNA + S-adenosyl-L-methionine = a 5'-end (N(2),N(7)-dimethyl 5'-triphosphoguanosine)-ribonucleoside in snoRNA + S-adenosyl-L-homocysteine + H(+)</text>
        <dbReference type="Rhea" id="RHEA:78475"/>
        <dbReference type="Rhea" id="RHEA-COMP:19086"/>
        <dbReference type="Rhea" id="RHEA-COMP:19088"/>
        <dbReference type="ChEBI" id="CHEBI:15378"/>
        <dbReference type="ChEBI" id="CHEBI:57856"/>
        <dbReference type="ChEBI" id="CHEBI:59789"/>
        <dbReference type="ChEBI" id="CHEBI:156461"/>
        <dbReference type="ChEBI" id="CHEBI:172880"/>
    </reaction>
    <physiologicalReaction direction="left-to-right" evidence="4">
        <dbReference type="Rhea" id="RHEA:78476"/>
    </physiologicalReaction>
</comment>
<dbReference type="GO" id="GO:0005634">
    <property type="term" value="C:nucleus"/>
    <property type="evidence" value="ECO:0007669"/>
    <property type="project" value="TreeGrafter"/>
</dbReference>
<dbReference type="Proteomes" id="UP000593562">
    <property type="component" value="Unassembled WGS sequence"/>
</dbReference>
<dbReference type="InterPro" id="IPR036020">
    <property type="entry name" value="WW_dom_sf"/>
</dbReference>
<dbReference type="SUPFAM" id="SSF53335">
    <property type="entry name" value="S-adenosyl-L-methionine-dependent methyltransferases"/>
    <property type="match status" value="1"/>
</dbReference>
<dbReference type="SUPFAM" id="SSF51045">
    <property type="entry name" value="WW domain"/>
    <property type="match status" value="1"/>
</dbReference>
<accession>A0A7J7D2V3</accession>
<evidence type="ECO:0000259" key="8">
    <source>
        <dbReference type="PROSITE" id="PS50020"/>
    </source>
</evidence>